<dbReference type="SMART" id="SM00387">
    <property type="entry name" value="HATPase_c"/>
    <property type="match status" value="1"/>
</dbReference>
<keyword evidence="7" id="KW-1133">Transmembrane helix</keyword>
<dbReference type="InterPro" id="IPR052162">
    <property type="entry name" value="Sensor_kinase/Photoreceptor"/>
</dbReference>
<dbReference type="Gene3D" id="2.10.70.100">
    <property type="match status" value="2"/>
</dbReference>
<feature type="transmembrane region" description="Helical" evidence="7">
    <location>
        <begin position="31"/>
        <end position="49"/>
    </location>
</feature>
<feature type="domain" description="PAC" evidence="10">
    <location>
        <begin position="752"/>
        <end position="804"/>
    </location>
</feature>
<dbReference type="Proteomes" id="UP001151478">
    <property type="component" value="Unassembled WGS sequence"/>
</dbReference>
<dbReference type="PANTHER" id="PTHR43304:SF1">
    <property type="entry name" value="PAC DOMAIN-CONTAINING PROTEIN"/>
    <property type="match status" value="1"/>
</dbReference>
<dbReference type="SUPFAM" id="SSF55785">
    <property type="entry name" value="PYP-like sensor domain (PAS domain)"/>
    <property type="match status" value="11"/>
</dbReference>
<feature type="domain" description="PAC" evidence="10">
    <location>
        <begin position="1178"/>
        <end position="1230"/>
    </location>
</feature>
<dbReference type="NCBIfam" id="TIGR00229">
    <property type="entry name" value="sensory_box"/>
    <property type="match status" value="2"/>
</dbReference>
<evidence type="ECO:0000256" key="7">
    <source>
        <dbReference type="SAM" id="Phobius"/>
    </source>
</evidence>
<dbReference type="PROSITE" id="PS50109">
    <property type="entry name" value="HIS_KIN"/>
    <property type="match status" value="1"/>
</dbReference>
<feature type="domain" description="PAS" evidence="9">
    <location>
        <begin position="1784"/>
        <end position="1854"/>
    </location>
</feature>
<protein>
    <recommendedName>
        <fullName evidence="2">histidine kinase</fullName>
        <ecNumber evidence="2">2.7.13.3</ecNumber>
    </recommendedName>
</protein>
<dbReference type="CDD" id="cd00130">
    <property type="entry name" value="PAS"/>
    <property type="match status" value="5"/>
</dbReference>
<feature type="domain" description="PAC" evidence="10">
    <location>
        <begin position="468"/>
        <end position="520"/>
    </location>
</feature>
<dbReference type="SMART" id="SM00086">
    <property type="entry name" value="PAC"/>
    <property type="match status" value="11"/>
</dbReference>
<feature type="domain" description="Histidine kinase" evidence="8">
    <location>
        <begin position="2036"/>
        <end position="2130"/>
    </location>
</feature>
<dbReference type="CDD" id="cd16917">
    <property type="entry name" value="HATPase_UhpB-NarQ-NarX-like"/>
    <property type="match status" value="1"/>
</dbReference>
<feature type="transmembrane region" description="Helical" evidence="7">
    <location>
        <begin position="166"/>
        <end position="191"/>
    </location>
</feature>
<dbReference type="RefSeq" id="WP_265725968.1">
    <property type="nucleotide sequence ID" value="NZ_JAOSLC020000003.1"/>
</dbReference>
<dbReference type="InterPro" id="IPR036890">
    <property type="entry name" value="HATPase_C_sf"/>
</dbReference>
<dbReference type="InterPro" id="IPR000014">
    <property type="entry name" value="PAS"/>
</dbReference>
<feature type="domain" description="PAC" evidence="10">
    <location>
        <begin position="1858"/>
        <end position="1909"/>
    </location>
</feature>
<feature type="domain" description="PAC" evidence="10">
    <location>
        <begin position="1596"/>
        <end position="1648"/>
    </location>
</feature>
<dbReference type="SMART" id="SM00091">
    <property type="entry name" value="PAS"/>
    <property type="match status" value="4"/>
</dbReference>
<feature type="coiled-coil region" evidence="6">
    <location>
        <begin position="1221"/>
        <end position="1248"/>
    </location>
</feature>
<evidence type="ECO:0000313" key="11">
    <source>
        <dbReference type="EMBL" id="MDD7915419.1"/>
    </source>
</evidence>
<accession>A0ABT5SBC3</accession>
<dbReference type="PROSITE" id="PS50112">
    <property type="entry name" value="PAS"/>
    <property type="match status" value="2"/>
</dbReference>
<dbReference type="InterPro" id="IPR005467">
    <property type="entry name" value="His_kinase_dom"/>
</dbReference>
<evidence type="ECO:0000313" key="12">
    <source>
        <dbReference type="Proteomes" id="UP001151478"/>
    </source>
</evidence>
<evidence type="ECO:0000259" key="10">
    <source>
        <dbReference type="PROSITE" id="PS50113"/>
    </source>
</evidence>
<keyword evidence="6" id="KW-0175">Coiled coil</keyword>
<dbReference type="Gene3D" id="3.30.450.20">
    <property type="entry name" value="PAS domain"/>
    <property type="match status" value="12"/>
</dbReference>
<evidence type="ECO:0000256" key="5">
    <source>
        <dbReference type="ARBA" id="ARBA00022777"/>
    </source>
</evidence>
<dbReference type="InterPro" id="IPR011712">
    <property type="entry name" value="Sig_transdc_His_kin_sub3_dim/P"/>
</dbReference>
<dbReference type="InterPro" id="IPR035965">
    <property type="entry name" value="PAS-like_dom_sf"/>
</dbReference>
<reference evidence="11" key="1">
    <citation type="submission" date="2023-02" db="EMBL/GenBank/DDBJ databases">
        <title>Polaribacter ponticola sp. nov., isolated from seawater.</title>
        <authorList>
            <person name="Baek J.H."/>
            <person name="Kim J.M."/>
            <person name="Choi D.G."/>
            <person name="Jeon C.O."/>
        </authorList>
    </citation>
    <scope>NUCLEOTIDE SEQUENCE</scope>
    <source>
        <strain evidence="11">MSW5</strain>
    </source>
</reference>
<dbReference type="PROSITE" id="PS50113">
    <property type="entry name" value="PAC"/>
    <property type="match status" value="10"/>
</dbReference>
<feature type="transmembrane region" description="Helical" evidence="7">
    <location>
        <begin position="203"/>
        <end position="222"/>
    </location>
</feature>
<evidence type="ECO:0000256" key="4">
    <source>
        <dbReference type="ARBA" id="ARBA00022679"/>
    </source>
</evidence>
<feature type="domain" description="PAC" evidence="10">
    <location>
        <begin position="1731"/>
        <end position="1783"/>
    </location>
</feature>
<dbReference type="EC" id="2.7.13.3" evidence="2"/>
<dbReference type="InterPro" id="IPR001610">
    <property type="entry name" value="PAC"/>
</dbReference>
<dbReference type="Gene3D" id="1.20.5.1930">
    <property type="match status" value="1"/>
</dbReference>
<feature type="transmembrane region" description="Helical" evidence="7">
    <location>
        <begin position="6"/>
        <end position="24"/>
    </location>
</feature>
<feature type="domain" description="PAC" evidence="10">
    <location>
        <begin position="1313"/>
        <end position="1361"/>
    </location>
</feature>
<name>A0ABT5SBC3_9FLAO</name>
<proteinExistence type="predicted"/>
<dbReference type="EMBL" id="JAOSLC020000003">
    <property type="protein sequence ID" value="MDD7915419.1"/>
    <property type="molecule type" value="Genomic_DNA"/>
</dbReference>
<feature type="transmembrane region" description="Helical" evidence="7">
    <location>
        <begin position="61"/>
        <end position="82"/>
    </location>
</feature>
<feature type="domain" description="PAC" evidence="10">
    <location>
        <begin position="610"/>
        <end position="662"/>
    </location>
</feature>
<gene>
    <name evidence="11" type="ORF">N5A56_013785</name>
</gene>
<evidence type="ECO:0000256" key="1">
    <source>
        <dbReference type="ARBA" id="ARBA00000085"/>
    </source>
</evidence>
<dbReference type="Gene3D" id="3.30.565.10">
    <property type="entry name" value="Histidine kinase-like ATPase, C-terminal domain"/>
    <property type="match status" value="1"/>
</dbReference>
<keyword evidence="5" id="KW-0418">Kinase</keyword>
<dbReference type="InterPro" id="IPR013655">
    <property type="entry name" value="PAS_fold_3"/>
</dbReference>
<dbReference type="SUPFAM" id="SSF55874">
    <property type="entry name" value="ATPase domain of HSP90 chaperone/DNA topoisomerase II/histidine kinase"/>
    <property type="match status" value="1"/>
</dbReference>
<feature type="domain" description="PAC" evidence="10">
    <location>
        <begin position="894"/>
        <end position="946"/>
    </location>
</feature>
<dbReference type="Pfam" id="PF20973">
    <property type="entry name" value="VUPS"/>
    <property type="match status" value="1"/>
</dbReference>
<organism evidence="11 12">
    <name type="scientific">Polaribacter ponticola</name>
    <dbReference type="NCBI Taxonomy" id="2978475"/>
    <lineage>
        <taxon>Bacteria</taxon>
        <taxon>Pseudomonadati</taxon>
        <taxon>Bacteroidota</taxon>
        <taxon>Flavobacteriia</taxon>
        <taxon>Flavobacteriales</taxon>
        <taxon>Flavobacteriaceae</taxon>
    </lineage>
</organism>
<feature type="domain" description="PAS" evidence="9">
    <location>
        <begin position="260"/>
        <end position="330"/>
    </location>
</feature>
<dbReference type="Pfam" id="PF02518">
    <property type="entry name" value="HATPase_c"/>
    <property type="match status" value="1"/>
</dbReference>
<evidence type="ECO:0000259" key="9">
    <source>
        <dbReference type="PROSITE" id="PS50112"/>
    </source>
</evidence>
<feature type="transmembrane region" description="Helical" evidence="7">
    <location>
        <begin position="94"/>
        <end position="115"/>
    </location>
</feature>
<keyword evidence="4" id="KW-0808">Transferase</keyword>
<sequence length="2130" mass="247182">MNYSQIAILFLQGTLVAFTILLLFKLRKQLGIGTLFACLGLFQFVQVFLSSTVYVSITDNFIVSPGSSVFFTASLFALLLIYIKEDASETKRIIYALFIINVIMTILLETFGWNFKDDSTYNPHNLSTKLFDVNARVIFVGALALLLDSLLLIIIFEFISRYVKSLFLRILLTMLFVVSFDTILFSTLAFWEFEKFSSILNSGLISKAVFTVFYSLLFYIYLKYFDSKEPFSSFLKLKDVFQTLSYKQKFNNASQEIKKAEEMYKLLADNSNDLICLHENDSTFKYISPSIKNLLGYDHLELLGTKGFSIIHKDDIKFFKKSIEERVLKKVKNDAFYYRAIHKQGHIIWLECTSSSVFLENKLNYIITSARDISQRIMAKEKIQISLDLLEKSEYSKNEASKMAKIGYWEFDSVNNIVTWSEYIYQIFGLDPKDNPLVRDKYVALFDDKSQVKLAEATESLSKKGVAYDIELKTISLNNKQLWLRIIAQPIFSLQNEIIGRRGVMQNITESKEAQFNIENSKRKVQSSLEQLKNKEYALSESSRIAKIGHWEYNIALEKFFWSDYIYEIYGLAILEEIPSREELVSLYDKESQKILIESTNMLSINRIPYDIELKLINYKQKELWVRMVVHLVFNDKDEIIGRRGVVHNITESKNAQLELERSKEKIQTSLELLTKKEADLHEVSSMAKIGYWHYNFEKSKIVWSDYHHEIFGVDPKGGIPSREKLLSYFDSKSQKMIEEANQKLNAEGTSYDIEVRLINEKNKEVWVRNIVQPMYDTQNKFIGRKGLLQDITEFKFAQIELENSKKEIQSTLNLLEKSEYSKNEASKIAKIGYWEVDKIKDKIIWSENLHNIVGSNPKNGIPKMDVLEKHLSKKYFKIFKEATENLMLKGKPYDIELKLVNLKGNTVWFRNVAQPIYNKQNEIIGRRGVLQDITQQKNSQIELETSKLKSQESLELLAKRKLSMDEASKIARIGYWEHDIVNESIIWSDFMHEIFGSNLKDGIPEQSSVMNNFDNKSKIEFERVTQNLLTKGESYDLELKYNNPKKGEIWIRNVAQPIYNKQNEIIGKRGILQDITDSKLAQEKLEASSKKIRATLELLEKSEYSKNDASKLAKIGYLEDDIKTEKRVWSESLYDIFGFDFKKGIPSREEIAVLFDKESQNKIAKSTMTLDSKGLPFDIELRMVNLRNEEVWLRAFIHPVYNKNKEIIGRRGVMQDITEQKFKQQELDSKSKELNELNKALNEEQKLSHVGSWHWNMKTDEAEWSDEMYNIYGVTRESFYPSNANVSKTVFPEDLHKIEAGISSLLIDNMFVPFEFRMVRPSGEIRYLHIVALEKNSNESVFGVTKDITDRKRIEEERLIVEENYRRIFETSAVSIWDEDFTLVFKQINELKKLEIPNIVKHLELYPEVLFSLLENLKVNGVNKSTLKLFKAKSNKDFLNNITNTFTEGTTQVFIKLMESIWNNEKIFTSEVNYKTLEGDEFAAIVSIPIPQTEIEQKTVPVSIQSIQNIKEAELEKNKSLKKLNEAQELARVGSWVFNIDTQESEWSNETFRIWGINPASGVPDFDSFVERIHINDRKIFLNASSLATSKGISYDIEFRINCSNGEQKWIRSICKSVYRDNEILIHLTGSNQDITEQKLRQKELDTQNKKLFDLNNSLNNAQKLAKLGSWFFYPSTELEEWSEEMYDIWGFDSNSGSPDYKNAISRIHPEDEELFNIVDNRAIKEGIPYDIEFRINLPDNIEKTIRSICKPVLGENGEVIYLAGTNQDITEKKLIKRKIEEAEEMYRLLTDNSNDLICLQEPDSTFKYISPSIKNLLGYEQSEFLGKKVFSIVHEEDIEALKYAMENKVFAKLSTEAFSFRIRHKKGHFVWLEFLSSPILKDNEVSYFVTSARDITQWILAKQEIQEYQTSLQEMTTEMTLIEEKQKKEIASNIHDHLSQSLVISKMKINELKKKPELKEIDEDLKFIETHISEALENSRKITYELSPPVLYQLGIIDALNWMFENVEATHKIKCSINSNVDDIDLSELKSILLYRCLQEVVKNAIKYANATLLTLDIDKSKFGLNIILTDNGNGFDTSKLNNYHGHTGSGFGLFTVQERIKNIQGRFEIASEIKKGTTVNIFIPLSI</sequence>
<dbReference type="InterPro" id="IPR000700">
    <property type="entry name" value="PAS-assoc_C"/>
</dbReference>
<dbReference type="InterPro" id="IPR048533">
    <property type="entry name" value="VUPS"/>
</dbReference>
<keyword evidence="12" id="KW-1185">Reference proteome</keyword>
<evidence type="ECO:0000256" key="3">
    <source>
        <dbReference type="ARBA" id="ARBA00022553"/>
    </source>
</evidence>
<dbReference type="Pfam" id="PF13426">
    <property type="entry name" value="PAS_9"/>
    <property type="match status" value="6"/>
</dbReference>
<feature type="domain" description="PAC" evidence="10">
    <location>
        <begin position="1036"/>
        <end position="1088"/>
    </location>
</feature>
<keyword evidence="7" id="KW-0812">Transmembrane</keyword>
<dbReference type="InterPro" id="IPR003594">
    <property type="entry name" value="HATPase_dom"/>
</dbReference>
<feature type="transmembrane region" description="Helical" evidence="7">
    <location>
        <begin position="135"/>
        <end position="159"/>
    </location>
</feature>
<comment type="catalytic activity">
    <reaction evidence="1">
        <text>ATP + protein L-histidine = ADP + protein N-phospho-L-histidine.</text>
        <dbReference type="EC" id="2.7.13.3"/>
    </reaction>
</comment>
<evidence type="ECO:0000259" key="8">
    <source>
        <dbReference type="PROSITE" id="PS50109"/>
    </source>
</evidence>
<dbReference type="Pfam" id="PF08447">
    <property type="entry name" value="PAS_3"/>
    <property type="match status" value="5"/>
</dbReference>
<comment type="caution">
    <text evidence="11">The sequence shown here is derived from an EMBL/GenBank/DDBJ whole genome shotgun (WGS) entry which is preliminary data.</text>
</comment>
<dbReference type="PANTHER" id="PTHR43304">
    <property type="entry name" value="PHYTOCHROME-LIKE PROTEIN CPH1"/>
    <property type="match status" value="1"/>
</dbReference>
<evidence type="ECO:0000256" key="2">
    <source>
        <dbReference type="ARBA" id="ARBA00012438"/>
    </source>
</evidence>
<keyword evidence="3" id="KW-0597">Phosphoprotein</keyword>
<evidence type="ECO:0000256" key="6">
    <source>
        <dbReference type="SAM" id="Coils"/>
    </source>
</evidence>
<keyword evidence="7" id="KW-0472">Membrane</keyword>
<dbReference type="Pfam" id="PF07730">
    <property type="entry name" value="HisKA_3"/>
    <property type="match status" value="1"/>
</dbReference>